<evidence type="ECO:0000256" key="1">
    <source>
        <dbReference type="SAM" id="MobiDB-lite"/>
    </source>
</evidence>
<dbReference type="EMBL" id="BRZM01001449">
    <property type="protein sequence ID" value="GLD73209.1"/>
    <property type="molecule type" value="Genomic_DNA"/>
</dbReference>
<accession>A0AAD3NJJ6</accession>
<proteinExistence type="predicted"/>
<dbReference type="Proteomes" id="UP001279410">
    <property type="component" value="Unassembled WGS sequence"/>
</dbReference>
<feature type="compositionally biased region" description="Polar residues" evidence="1">
    <location>
        <begin position="17"/>
        <end position="31"/>
    </location>
</feature>
<gene>
    <name evidence="2" type="ORF">AKAME5_002453400</name>
</gene>
<name>A0AAD3NJJ6_LATJO</name>
<keyword evidence="3" id="KW-1185">Reference proteome</keyword>
<comment type="caution">
    <text evidence="2">The sequence shown here is derived from an EMBL/GenBank/DDBJ whole genome shotgun (WGS) entry which is preliminary data.</text>
</comment>
<evidence type="ECO:0000313" key="3">
    <source>
        <dbReference type="Proteomes" id="UP001279410"/>
    </source>
</evidence>
<reference evidence="2" key="1">
    <citation type="submission" date="2022-08" db="EMBL/GenBank/DDBJ databases">
        <title>Genome sequencing of akame (Lates japonicus).</title>
        <authorList>
            <person name="Hashiguchi Y."/>
            <person name="Takahashi H."/>
        </authorList>
    </citation>
    <scope>NUCLEOTIDE SEQUENCE</scope>
    <source>
        <strain evidence="2">Kochi</strain>
    </source>
</reference>
<protein>
    <submittedName>
        <fullName evidence="2">Translocated promoter region b, nuclear basket protein</fullName>
    </submittedName>
</protein>
<evidence type="ECO:0000313" key="2">
    <source>
        <dbReference type="EMBL" id="GLD73209.1"/>
    </source>
</evidence>
<feature type="non-terminal residue" evidence="2">
    <location>
        <position position="1"/>
    </location>
</feature>
<feature type="region of interest" description="Disordered" evidence="1">
    <location>
        <begin position="1"/>
        <end position="31"/>
    </location>
</feature>
<sequence length="54" mass="5701">GADVTDPGTETEESLGASDSTQRPADSQTPSCKIQETLSSAHTYIHLKLSKCAH</sequence>
<dbReference type="AlphaFoldDB" id="A0AAD3NJJ6"/>
<organism evidence="2 3">
    <name type="scientific">Lates japonicus</name>
    <name type="common">Japanese lates</name>
    <dbReference type="NCBI Taxonomy" id="270547"/>
    <lineage>
        <taxon>Eukaryota</taxon>
        <taxon>Metazoa</taxon>
        <taxon>Chordata</taxon>
        <taxon>Craniata</taxon>
        <taxon>Vertebrata</taxon>
        <taxon>Euteleostomi</taxon>
        <taxon>Actinopterygii</taxon>
        <taxon>Neopterygii</taxon>
        <taxon>Teleostei</taxon>
        <taxon>Neoteleostei</taxon>
        <taxon>Acanthomorphata</taxon>
        <taxon>Carangaria</taxon>
        <taxon>Carangaria incertae sedis</taxon>
        <taxon>Centropomidae</taxon>
        <taxon>Lates</taxon>
    </lineage>
</organism>